<dbReference type="EMBL" id="BTSX01000002">
    <property type="protein sequence ID" value="GMS84184.1"/>
    <property type="molecule type" value="Genomic_DNA"/>
</dbReference>
<evidence type="ECO:0000313" key="3">
    <source>
        <dbReference type="Proteomes" id="UP001432027"/>
    </source>
</evidence>
<evidence type="ECO:0000256" key="1">
    <source>
        <dbReference type="SAM" id="MobiDB-lite"/>
    </source>
</evidence>
<sequence>MHVSYSFFAHLANFDFNRSVPSSISKKLTPSTPSKQAKSGKKDEGKSPISSTARSTPRSRHSSTKRILIKKPVEYSNPSVPSSSSDSVDVAVCH</sequence>
<proteinExistence type="predicted"/>
<evidence type="ECO:0000313" key="2">
    <source>
        <dbReference type="EMBL" id="GMS84184.1"/>
    </source>
</evidence>
<feature type="compositionally biased region" description="Basic residues" evidence="1">
    <location>
        <begin position="57"/>
        <end position="69"/>
    </location>
</feature>
<name>A0AAV5SMP5_9BILA</name>
<comment type="caution">
    <text evidence="2">The sequence shown here is derived from an EMBL/GenBank/DDBJ whole genome shotgun (WGS) entry which is preliminary data.</text>
</comment>
<dbReference type="Proteomes" id="UP001432027">
    <property type="component" value="Unassembled WGS sequence"/>
</dbReference>
<reference evidence="2" key="1">
    <citation type="submission" date="2023-10" db="EMBL/GenBank/DDBJ databases">
        <title>Genome assembly of Pristionchus species.</title>
        <authorList>
            <person name="Yoshida K."/>
            <person name="Sommer R.J."/>
        </authorList>
    </citation>
    <scope>NUCLEOTIDE SEQUENCE</scope>
    <source>
        <strain evidence="2">RS0144</strain>
    </source>
</reference>
<feature type="region of interest" description="Disordered" evidence="1">
    <location>
        <begin position="22"/>
        <end position="94"/>
    </location>
</feature>
<organism evidence="2 3">
    <name type="scientific">Pristionchus entomophagus</name>
    <dbReference type="NCBI Taxonomy" id="358040"/>
    <lineage>
        <taxon>Eukaryota</taxon>
        <taxon>Metazoa</taxon>
        <taxon>Ecdysozoa</taxon>
        <taxon>Nematoda</taxon>
        <taxon>Chromadorea</taxon>
        <taxon>Rhabditida</taxon>
        <taxon>Rhabditina</taxon>
        <taxon>Diplogasteromorpha</taxon>
        <taxon>Diplogasteroidea</taxon>
        <taxon>Neodiplogasteridae</taxon>
        <taxon>Pristionchus</taxon>
    </lineage>
</organism>
<dbReference type="AlphaFoldDB" id="A0AAV5SMP5"/>
<keyword evidence="3" id="KW-1185">Reference proteome</keyword>
<gene>
    <name evidence="2" type="ORF">PENTCL1PPCAC_6359</name>
</gene>
<feature type="compositionally biased region" description="Polar residues" evidence="1">
    <location>
        <begin position="22"/>
        <end position="37"/>
    </location>
</feature>
<accession>A0AAV5SMP5</accession>
<protein>
    <submittedName>
        <fullName evidence="2">Uncharacterized protein</fullName>
    </submittedName>
</protein>
<feature type="compositionally biased region" description="Low complexity" evidence="1">
    <location>
        <begin position="78"/>
        <end position="94"/>
    </location>
</feature>